<feature type="domain" description="Solute-binding protein family 3/N-terminal" evidence="4">
    <location>
        <begin position="91"/>
        <end position="337"/>
    </location>
</feature>
<dbReference type="Pfam" id="PF01464">
    <property type="entry name" value="SLT"/>
    <property type="match status" value="1"/>
</dbReference>
<dbReference type="InterPro" id="IPR023346">
    <property type="entry name" value="Lysozyme-like_dom_sf"/>
</dbReference>
<dbReference type="InterPro" id="IPR008258">
    <property type="entry name" value="Transglycosylase_SLT_dom_1"/>
</dbReference>
<comment type="similarity">
    <text evidence="2">Belongs to the transglycosylase Slt family.</text>
</comment>
<gene>
    <name evidence="5" type="ordered locus">Acid_4869</name>
</gene>
<name>Q01WY7_SOLUE</name>
<dbReference type="KEGG" id="sus:Acid_4869"/>
<accession>Q01WY7</accession>
<dbReference type="OrthoDB" id="9801695at2"/>
<evidence type="ECO:0000256" key="3">
    <source>
        <dbReference type="ARBA" id="ARBA00023237"/>
    </source>
</evidence>
<dbReference type="CAZy" id="GH23">
    <property type="family name" value="Glycoside Hydrolase Family 23"/>
</dbReference>
<dbReference type="Gene3D" id="3.40.190.10">
    <property type="entry name" value="Periplasmic binding protein-like II"/>
    <property type="match status" value="2"/>
</dbReference>
<dbReference type="PANTHER" id="PTHR37423:SF2">
    <property type="entry name" value="MEMBRANE-BOUND LYTIC MUREIN TRANSGLYCOSYLASE C"/>
    <property type="match status" value="1"/>
</dbReference>
<dbReference type="InParanoid" id="Q01WY7"/>
<evidence type="ECO:0000256" key="2">
    <source>
        <dbReference type="ARBA" id="ARBA00007734"/>
    </source>
</evidence>
<dbReference type="SMART" id="SM00062">
    <property type="entry name" value="PBPb"/>
    <property type="match status" value="1"/>
</dbReference>
<dbReference type="SUPFAM" id="SSF53955">
    <property type="entry name" value="Lysozyme-like"/>
    <property type="match status" value="1"/>
</dbReference>
<evidence type="ECO:0000259" key="4">
    <source>
        <dbReference type="SMART" id="SM00062"/>
    </source>
</evidence>
<dbReference type="AlphaFoldDB" id="Q01WY7"/>
<dbReference type="Gene3D" id="1.10.530.10">
    <property type="match status" value="1"/>
</dbReference>
<dbReference type="PROSITE" id="PS51257">
    <property type="entry name" value="PROKAR_LIPOPROTEIN"/>
    <property type="match status" value="1"/>
</dbReference>
<evidence type="ECO:0000256" key="1">
    <source>
        <dbReference type="ARBA" id="ARBA00004339"/>
    </source>
</evidence>
<comment type="subcellular location">
    <subcellularLocation>
        <location evidence="1">Cell outer membrane</location>
        <topology evidence="1">Peripheral membrane protein</topology>
    </subcellularLocation>
</comment>
<dbReference type="STRING" id="234267.Acid_4869"/>
<keyword evidence="3" id="KW-0472">Membrane</keyword>
<organism evidence="5">
    <name type="scientific">Solibacter usitatus (strain Ellin6076)</name>
    <dbReference type="NCBI Taxonomy" id="234267"/>
    <lineage>
        <taxon>Bacteria</taxon>
        <taxon>Pseudomonadati</taxon>
        <taxon>Acidobacteriota</taxon>
        <taxon>Terriglobia</taxon>
        <taxon>Bryobacterales</taxon>
        <taxon>Solibacteraceae</taxon>
        <taxon>Candidatus Solibacter</taxon>
    </lineage>
</organism>
<dbReference type="EMBL" id="CP000473">
    <property type="protein sequence ID" value="ABJ85828.1"/>
    <property type="molecule type" value="Genomic_DNA"/>
</dbReference>
<dbReference type="CDD" id="cd01009">
    <property type="entry name" value="PBP2_YfhD_N"/>
    <property type="match status" value="1"/>
</dbReference>
<reference evidence="5" key="1">
    <citation type="submission" date="2006-10" db="EMBL/GenBank/DDBJ databases">
        <title>Complete sequence of Solibacter usitatus Ellin6076.</title>
        <authorList>
            <consortium name="US DOE Joint Genome Institute"/>
            <person name="Copeland A."/>
            <person name="Lucas S."/>
            <person name="Lapidus A."/>
            <person name="Barry K."/>
            <person name="Detter J.C."/>
            <person name="Glavina del Rio T."/>
            <person name="Hammon N."/>
            <person name="Israni S."/>
            <person name="Dalin E."/>
            <person name="Tice H."/>
            <person name="Pitluck S."/>
            <person name="Thompson L.S."/>
            <person name="Brettin T."/>
            <person name="Bruce D."/>
            <person name="Han C."/>
            <person name="Tapia R."/>
            <person name="Gilna P."/>
            <person name="Schmutz J."/>
            <person name="Larimer F."/>
            <person name="Land M."/>
            <person name="Hauser L."/>
            <person name="Kyrpides N."/>
            <person name="Mikhailova N."/>
            <person name="Janssen P.H."/>
            <person name="Kuske C.R."/>
            <person name="Richardson P."/>
        </authorList>
    </citation>
    <scope>NUCLEOTIDE SEQUENCE</scope>
    <source>
        <strain evidence="5">Ellin6076</strain>
    </source>
</reference>
<dbReference type="SUPFAM" id="SSF53850">
    <property type="entry name" value="Periplasmic binding protein-like II"/>
    <property type="match status" value="1"/>
</dbReference>
<dbReference type="GO" id="GO:0009279">
    <property type="term" value="C:cell outer membrane"/>
    <property type="evidence" value="ECO:0007669"/>
    <property type="project" value="UniProtKB-SubCell"/>
</dbReference>
<evidence type="ECO:0000313" key="5">
    <source>
        <dbReference type="EMBL" id="ABJ85828.1"/>
    </source>
</evidence>
<keyword evidence="3" id="KW-0998">Cell outer membrane</keyword>
<dbReference type="CDD" id="cd13403">
    <property type="entry name" value="MLTF-like"/>
    <property type="match status" value="1"/>
</dbReference>
<dbReference type="FunCoup" id="Q01WY7">
    <property type="interactions" value="13"/>
</dbReference>
<dbReference type="eggNOG" id="COG4623">
    <property type="taxonomic scope" value="Bacteria"/>
</dbReference>
<sequence precursor="true">MLWPSRHAFATCGGVILLVIFAACSGGGKPVTRAETKTVEQAPPAPETAPPQGVAHRVTAAANIVTRGPIEQRLVREKWHGDLDRIARRRFLRVLVTPSKLGFHFAGGQMLGAIHEVCREFEKFLSKKLNTGNLSIEAVFIPVSRETLIPMLEDGSGDLVASLVGASERYQESVDYSDPVWDGAKAVIVSGPSAPPIGQLSDLAGQEIYYYRDTIPFDKLGQLSESFKEKGKQPIQLTATDRDLQADDLLEMVNAGLVPMTVAEERVATVFARILPHLLINSGVVVAEGPVRWAIRKNTPQLKAAVNEFIQSHRPGTAYGNMVARRYLRDEKWVKDATARKDLARFEELVSLFRQYGEKYDFPYLLLAAQAYQESRLNPNLRSRAGAVGVMQIKPSTAAASPINISDVIKTDRNVESGAKYLRYMADQYYGNEPMDQVTRGVFAIASYNAGPGMIRKLRAQAADEGYDPNRWSNNVEIIASKRIGHETVQYVGNIYKYYLAYKMITEKDAKRLAARQSAATRAGK</sequence>
<dbReference type="HOGENOM" id="CLU_027494_1_0_0"/>
<dbReference type="Pfam" id="PF00497">
    <property type="entry name" value="SBP_bac_3"/>
    <property type="match status" value="1"/>
</dbReference>
<protein>
    <submittedName>
        <fullName evidence="5">Lytic transglycosylase, catalytic</fullName>
    </submittedName>
</protein>
<dbReference type="PANTHER" id="PTHR37423">
    <property type="entry name" value="SOLUBLE LYTIC MUREIN TRANSGLYCOSYLASE-RELATED"/>
    <property type="match status" value="1"/>
</dbReference>
<proteinExistence type="inferred from homology"/>
<dbReference type="InterPro" id="IPR001638">
    <property type="entry name" value="Solute-binding_3/MltF_N"/>
</dbReference>